<dbReference type="CDD" id="cd00118">
    <property type="entry name" value="LysM"/>
    <property type="match status" value="4"/>
</dbReference>
<accession>A0ABW3CU11</accession>
<keyword evidence="2" id="KW-0732">Signal</keyword>
<dbReference type="SMART" id="SM00257">
    <property type="entry name" value="LysM"/>
    <property type="match status" value="5"/>
</dbReference>
<feature type="domain" description="LysM" evidence="3">
    <location>
        <begin position="181"/>
        <end position="233"/>
    </location>
</feature>
<feature type="domain" description="LysM" evidence="3">
    <location>
        <begin position="307"/>
        <end position="351"/>
    </location>
</feature>
<dbReference type="Proteomes" id="UP001596978">
    <property type="component" value="Unassembled WGS sequence"/>
</dbReference>
<dbReference type="EMBL" id="JBHTJH010000004">
    <property type="protein sequence ID" value="MFD0861261.1"/>
    <property type="molecule type" value="Genomic_DNA"/>
</dbReference>
<dbReference type="SUPFAM" id="SSF53822">
    <property type="entry name" value="Periplasmic binding protein-like I"/>
    <property type="match status" value="1"/>
</dbReference>
<feature type="chain" id="PRO_5046518632" evidence="2">
    <location>
        <begin position="20"/>
        <end position="737"/>
    </location>
</feature>
<comment type="caution">
    <text evidence="4">The sequence shown here is derived from an EMBL/GenBank/DDBJ whole genome shotgun (WGS) entry which is preliminary data.</text>
</comment>
<feature type="signal peptide" evidence="2">
    <location>
        <begin position="1"/>
        <end position="19"/>
    </location>
</feature>
<evidence type="ECO:0000256" key="1">
    <source>
        <dbReference type="SAM" id="MobiDB-lite"/>
    </source>
</evidence>
<proteinExistence type="predicted"/>
<feature type="compositionally biased region" description="Basic and acidic residues" evidence="1">
    <location>
        <begin position="85"/>
        <end position="94"/>
    </location>
</feature>
<evidence type="ECO:0000259" key="3">
    <source>
        <dbReference type="PROSITE" id="PS51782"/>
    </source>
</evidence>
<keyword evidence="5" id="KW-1185">Reference proteome</keyword>
<dbReference type="RefSeq" id="WP_386403938.1">
    <property type="nucleotide sequence ID" value="NZ_JBHTJH010000004.1"/>
</dbReference>
<feature type="domain" description="LysM" evidence="3">
    <location>
        <begin position="111"/>
        <end position="155"/>
    </location>
</feature>
<dbReference type="InterPro" id="IPR018392">
    <property type="entry name" value="LysM"/>
</dbReference>
<evidence type="ECO:0000313" key="5">
    <source>
        <dbReference type="Proteomes" id="UP001596978"/>
    </source>
</evidence>
<dbReference type="PANTHER" id="PTHR33734">
    <property type="entry name" value="LYSM DOMAIN-CONTAINING GPI-ANCHORED PROTEIN 2"/>
    <property type="match status" value="1"/>
</dbReference>
<name>A0ABW3CU11_9FLAO</name>
<protein>
    <submittedName>
        <fullName evidence="4">LysM peptidoglycan-binding domain-containing protein</fullName>
    </submittedName>
</protein>
<organism evidence="4 5">
    <name type="scientific">Sungkyunkwania multivorans</name>
    <dbReference type="NCBI Taxonomy" id="1173618"/>
    <lineage>
        <taxon>Bacteria</taxon>
        <taxon>Pseudomonadati</taxon>
        <taxon>Bacteroidota</taxon>
        <taxon>Flavobacteriia</taxon>
        <taxon>Flavobacteriales</taxon>
        <taxon>Flavobacteriaceae</taxon>
        <taxon>Sungkyunkwania</taxon>
    </lineage>
</organism>
<feature type="domain" description="LysM" evidence="3">
    <location>
        <begin position="24"/>
        <end position="68"/>
    </location>
</feature>
<dbReference type="Gene3D" id="3.40.50.2300">
    <property type="match status" value="2"/>
</dbReference>
<dbReference type="Pfam" id="PF01476">
    <property type="entry name" value="LysM"/>
    <property type="match status" value="5"/>
</dbReference>
<dbReference type="SUPFAM" id="SSF54106">
    <property type="entry name" value="LysM domain"/>
    <property type="match status" value="5"/>
</dbReference>
<dbReference type="PANTHER" id="PTHR33734:SF22">
    <property type="entry name" value="MEMBRANE-BOUND LYTIC MUREIN TRANSGLYCOSYLASE D"/>
    <property type="match status" value="1"/>
</dbReference>
<sequence length="737" mass="84292">MKKILFLLTMCLLSFSIQAQTDYKSHTVKEGETLISIARLYKLTPADILELNPDLKGKELYPGAYLIIPINKAKEVEPPQEGTPEIERPIEKPMPKPQEVQEQEKVVERFIKHKVRRKETLFGLAQRYGITQDEIKRYNPILYKEPLKKRMKLQIPRFKEVEVIEEVTVIDGDTLAITDLMDYRVKAKETKWSIANKNGITIAELEALNPDMGPILQKDFVLKLPKPKDTLPIVDTLAIDTPKFIEYIVPKKQTMYSLTREYKITPARLLELNPELKDGLKEGMVLRIPSKPASIQVPMQVNAENFVFYHVQPKDGYFAIERKTGFNEEKIKEFNPELNEKGLHPGMVLKIPINRAQALDVKNSLVMVPFNILDSVHVGSKTKIAFMIPFRLKDMRMDSIKLVKEKLSGSRNLYTVSLDFYSGAKMAMEYAKTLGISVEAQVFDTESKRSTVNQILSSANFEGTQAVIGPLVPANVALVAKQLRGQNIPIISPISNKEIRSDGNLFLSMPTEYEVRRKMIAYIQAHKEDRKLLVICDKEHEAIKKMLKEKFPEAEFVDAREGGYIKPEDVEELIKEKEETWVILETKNLGLITSAVSVLNSQNANKELEKEVKLFTTFRGDAYDNDNVPNDYLAGLNFHFPSVSFPSYSEQFKGFEKNYKEAYAISPNEDASRGFDVTMDVLLRLAYKQDLFVAANYVGETRYFENKFNYQRNPIGGYYNNAVHIVQYDGLNIKEVK</sequence>
<dbReference type="Gene3D" id="3.10.350.10">
    <property type="entry name" value="LysM domain"/>
    <property type="match status" value="5"/>
</dbReference>
<evidence type="ECO:0000313" key="4">
    <source>
        <dbReference type="EMBL" id="MFD0861261.1"/>
    </source>
</evidence>
<reference evidence="5" key="1">
    <citation type="journal article" date="2019" name="Int. J. Syst. Evol. Microbiol.">
        <title>The Global Catalogue of Microorganisms (GCM) 10K type strain sequencing project: providing services to taxonomists for standard genome sequencing and annotation.</title>
        <authorList>
            <consortium name="The Broad Institute Genomics Platform"/>
            <consortium name="The Broad Institute Genome Sequencing Center for Infectious Disease"/>
            <person name="Wu L."/>
            <person name="Ma J."/>
        </authorList>
    </citation>
    <scope>NUCLEOTIDE SEQUENCE [LARGE SCALE GENOMIC DNA]</scope>
    <source>
        <strain evidence="5">CCUG 62952</strain>
    </source>
</reference>
<dbReference type="InterPro" id="IPR036779">
    <property type="entry name" value="LysM_dom_sf"/>
</dbReference>
<feature type="region of interest" description="Disordered" evidence="1">
    <location>
        <begin position="77"/>
        <end position="99"/>
    </location>
</feature>
<gene>
    <name evidence="4" type="ORF">ACFQ1M_03510</name>
</gene>
<dbReference type="InterPro" id="IPR028082">
    <property type="entry name" value="Peripla_BP_I"/>
</dbReference>
<dbReference type="PROSITE" id="PS51782">
    <property type="entry name" value="LYSM"/>
    <property type="match status" value="4"/>
</dbReference>
<evidence type="ECO:0000256" key="2">
    <source>
        <dbReference type="SAM" id="SignalP"/>
    </source>
</evidence>